<proteinExistence type="predicted"/>
<feature type="region of interest" description="Disordered" evidence="1">
    <location>
        <begin position="1"/>
        <end position="24"/>
    </location>
</feature>
<accession>A0ABD4YRV4</accession>
<dbReference type="AlphaFoldDB" id="A0ABD4YRV4"/>
<evidence type="ECO:0000313" key="2">
    <source>
        <dbReference type="EMBL" id="MDH1177971.1"/>
    </source>
</evidence>
<dbReference type="RefSeq" id="WP_279990356.1">
    <property type="nucleotide sequence ID" value="NZ_JAOBZK010000007.1"/>
</dbReference>
<evidence type="ECO:0000256" key="1">
    <source>
        <dbReference type="SAM" id="MobiDB-lite"/>
    </source>
</evidence>
<dbReference type="Proteomes" id="UP001158644">
    <property type="component" value="Unassembled WGS sequence"/>
</dbReference>
<protein>
    <recommendedName>
        <fullName evidence="4">Bacteriophage protein</fullName>
    </recommendedName>
</protein>
<name>A0ABD4YRV4_9BURK</name>
<gene>
    <name evidence="2" type="ORF">N5C72_07785</name>
</gene>
<comment type="caution">
    <text evidence="2">The sequence shown here is derived from an EMBL/GenBank/DDBJ whole genome shotgun (WGS) entry which is preliminary data.</text>
</comment>
<organism evidence="2 3">
    <name type="scientific">Achromobacter mucicolens</name>
    <dbReference type="NCBI Taxonomy" id="1389922"/>
    <lineage>
        <taxon>Bacteria</taxon>
        <taxon>Pseudomonadati</taxon>
        <taxon>Pseudomonadota</taxon>
        <taxon>Betaproteobacteria</taxon>
        <taxon>Burkholderiales</taxon>
        <taxon>Alcaligenaceae</taxon>
        <taxon>Achromobacter</taxon>
    </lineage>
</organism>
<reference evidence="2 3" key="1">
    <citation type="submission" date="2022-09" db="EMBL/GenBank/DDBJ databases">
        <title>Intensive care unit water sources are persistently colonized with multi-drug resistant bacteria and are the site of extensive horizontal gene transfer of antibiotic resistance genes.</title>
        <authorList>
            <person name="Diorio-Toth L."/>
        </authorList>
    </citation>
    <scope>NUCLEOTIDE SEQUENCE [LARGE SCALE GENOMIC DNA]</scope>
    <source>
        <strain evidence="2 3">GD03967</strain>
    </source>
</reference>
<sequence>MIPAMNRQQRRMMEKQQARVRAGRRVEREKRAPMLVATDLVLRPLEAIIDQINRDGTVHTDAKGIPQFRAGDGKWYESAGAIEGVIWHFEMWCTRHGRTLPLEPLRELHIALKFLVPIRAETMAGLATTMPALRRAMATADPDDQTDLLLQTQIRAELDASAATGA</sequence>
<dbReference type="EMBL" id="JAOBZK010000007">
    <property type="protein sequence ID" value="MDH1177971.1"/>
    <property type="molecule type" value="Genomic_DNA"/>
</dbReference>
<evidence type="ECO:0008006" key="4">
    <source>
        <dbReference type="Google" id="ProtNLM"/>
    </source>
</evidence>
<evidence type="ECO:0000313" key="3">
    <source>
        <dbReference type="Proteomes" id="UP001158644"/>
    </source>
</evidence>